<accession>A0ACD1G8B9</accession>
<gene>
    <name evidence="1" type="ORF">BO95DRAFT_453577</name>
</gene>
<organism evidence="1 2">
    <name type="scientific">Aspergillus brunneoviolaceus CBS 621.78</name>
    <dbReference type="NCBI Taxonomy" id="1450534"/>
    <lineage>
        <taxon>Eukaryota</taxon>
        <taxon>Fungi</taxon>
        <taxon>Dikarya</taxon>
        <taxon>Ascomycota</taxon>
        <taxon>Pezizomycotina</taxon>
        <taxon>Eurotiomycetes</taxon>
        <taxon>Eurotiomycetidae</taxon>
        <taxon>Eurotiales</taxon>
        <taxon>Aspergillaceae</taxon>
        <taxon>Aspergillus</taxon>
        <taxon>Aspergillus subgen. Circumdati</taxon>
    </lineage>
</organism>
<name>A0ACD1G8B9_9EURO</name>
<protein>
    <submittedName>
        <fullName evidence="1">Choline dehydrogenase</fullName>
    </submittedName>
</protein>
<sequence>MDSHSPPLKTADYIIVGGGTSGLVVANLLSEDPTVSVLVLESGPDRAKDPRITDPMAWPSLSGSELDWQFKIVSQEGLNGRSQEHPAGHVLGGSSAINDLAFVPPSAAGLNAWEQMGKPGWNWQTLSVYLQRSFNGPGPIQLSSPALAQEGNQPLIQAWNRAFSDQGYAHASKLVLEKPTVGTRPYTATIDPNCVQRSSADVAYGAVAAQRPNLTILTAATVHRIVFDSPAVGDRHRAAGALVEIADNPDLELVRASREVVLAAGVFQTPKLLELNRGVGANVQNHLMAMVPCPLSRIPETEDLNPGFQALAFVRLDNQEDLRLLDQFLSSERSATSGRTQAIESILANLDEASACIFLSTMPGPVALLGLIPCFPLSVGHTHIASADPHAKPSIDPQFFSHPLNLELMARHWQVVQRLPIAPPLHKFFDRGVAPTEASLEITKAAVRENALTTHHACGSVAMLPLEKGGAVYSTLTVYGTTNLRVVDASVFPLMPHANPMTTVYAVAERAADILKGL</sequence>
<dbReference type="Proteomes" id="UP000249057">
    <property type="component" value="Unassembled WGS sequence"/>
</dbReference>
<keyword evidence="2" id="KW-1185">Reference proteome</keyword>
<dbReference type="EMBL" id="KZ825346">
    <property type="protein sequence ID" value="RAH45376.1"/>
    <property type="molecule type" value="Genomic_DNA"/>
</dbReference>
<proteinExistence type="predicted"/>
<evidence type="ECO:0000313" key="1">
    <source>
        <dbReference type="EMBL" id="RAH45376.1"/>
    </source>
</evidence>
<reference evidence="1" key="1">
    <citation type="submission" date="2018-02" db="EMBL/GenBank/DDBJ databases">
        <title>The genomes of Aspergillus section Nigri reveals drivers in fungal speciation.</title>
        <authorList>
            <consortium name="DOE Joint Genome Institute"/>
            <person name="Vesth T.C."/>
            <person name="Nybo J."/>
            <person name="Theobald S."/>
            <person name="Brandl J."/>
            <person name="Frisvad J.C."/>
            <person name="Nielsen K.F."/>
            <person name="Lyhne E.K."/>
            <person name="Kogle M.E."/>
            <person name="Kuo A."/>
            <person name="Riley R."/>
            <person name="Clum A."/>
            <person name="Nolan M."/>
            <person name="Lipzen A."/>
            <person name="Salamov A."/>
            <person name="Henrissat B."/>
            <person name="Wiebenga A."/>
            <person name="De vries R.P."/>
            <person name="Grigoriev I.V."/>
            <person name="Mortensen U.H."/>
            <person name="Andersen M.R."/>
            <person name="Baker S.E."/>
        </authorList>
    </citation>
    <scope>NUCLEOTIDE SEQUENCE</scope>
    <source>
        <strain evidence="1">CBS 621.78</strain>
    </source>
</reference>
<evidence type="ECO:0000313" key="2">
    <source>
        <dbReference type="Proteomes" id="UP000249057"/>
    </source>
</evidence>